<organism evidence="1 2">
    <name type="scientific">Danaus plexippus plexippus</name>
    <dbReference type="NCBI Taxonomy" id="278856"/>
    <lineage>
        <taxon>Eukaryota</taxon>
        <taxon>Metazoa</taxon>
        <taxon>Ecdysozoa</taxon>
        <taxon>Arthropoda</taxon>
        <taxon>Hexapoda</taxon>
        <taxon>Insecta</taxon>
        <taxon>Pterygota</taxon>
        <taxon>Neoptera</taxon>
        <taxon>Endopterygota</taxon>
        <taxon>Lepidoptera</taxon>
        <taxon>Glossata</taxon>
        <taxon>Ditrysia</taxon>
        <taxon>Papilionoidea</taxon>
        <taxon>Nymphalidae</taxon>
        <taxon>Danainae</taxon>
        <taxon>Danaini</taxon>
        <taxon>Danaina</taxon>
        <taxon>Danaus</taxon>
        <taxon>Danaus</taxon>
    </lineage>
</organism>
<evidence type="ECO:0000313" key="2">
    <source>
        <dbReference type="Proteomes" id="UP000007151"/>
    </source>
</evidence>
<protein>
    <submittedName>
        <fullName evidence="1">Uncharacterized protein</fullName>
    </submittedName>
</protein>
<gene>
    <name evidence="1" type="ORF">KGM_204530</name>
</gene>
<comment type="caution">
    <text evidence="1">The sequence shown here is derived from an EMBL/GenBank/DDBJ whole genome shotgun (WGS) entry which is preliminary data.</text>
</comment>
<dbReference type="AlphaFoldDB" id="A0A212EW27"/>
<dbReference type="EMBL" id="AGBW02012087">
    <property type="protein sequence ID" value="OWR45700.1"/>
    <property type="molecule type" value="Genomic_DNA"/>
</dbReference>
<proteinExistence type="predicted"/>
<dbReference type="KEGG" id="dpl:KGM_204530"/>
<keyword evidence="2" id="KW-1185">Reference proteome</keyword>
<reference evidence="1 2" key="1">
    <citation type="journal article" date="2011" name="Cell">
        <title>The monarch butterfly genome yields insights into long-distance migration.</title>
        <authorList>
            <person name="Zhan S."/>
            <person name="Merlin C."/>
            <person name="Boore J.L."/>
            <person name="Reppert S.M."/>
        </authorList>
    </citation>
    <scope>NUCLEOTIDE SEQUENCE [LARGE SCALE GENOMIC DNA]</scope>
    <source>
        <strain evidence="1">F-2</strain>
    </source>
</reference>
<name>A0A212EW27_DANPL</name>
<dbReference type="InParanoid" id="A0A212EW27"/>
<evidence type="ECO:0000313" key="1">
    <source>
        <dbReference type="EMBL" id="OWR45700.1"/>
    </source>
</evidence>
<dbReference type="Proteomes" id="UP000007151">
    <property type="component" value="Unassembled WGS sequence"/>
</dbReference>
<accession>A0A212EW27</accession>
<sequence>MRNSPIVLRLHTYDLWIKRT</sequence>